<evidence type="ECO:0000256" key="3">
    <source>
        <dbReference type="ARBA" id="ARBA00023002"/>
    </source>
</evidence>
<organism evidence="4 5">
    <name type="scientific">Choiromyces venosus 120613-1</name>
    <dbReference type="NCBI Taxonomy" id="1336337"/>
    <lineage>
        <taxon>Eukaryota</taxon>
        <taxon>Fungi</taxon>
        <taxon>Dikarya</taxon>
        <taxon>Ascomycota</taxon>
        <taxon>Pezizomycotina</taxon>
        <taxon>Pezizomycetes</taxon>
        <taxon>Pezizales</taxon>
        <taxon>Tuberaceae</taxon>
        <taxon>Choiromyces</taxon>
    </lineage>
</organism>
<evidence type="ECO:0000313" key="4">
    <source>
        <dbReference type="EMBL" id="RPB01623.1"/>
    </source>
</evidence>
<keyword evidence="5" id="KW-1185">Reference proteome</keyword>
<evidence type="ECO:0000256" key="2">
    <source>
        <dbReference type="ARBA" id="ARBA00022857"/>
    </source>
</evidence>
<dbReference type="Pfam" id="PF13561">
    <property type="entry name" value="adh_short_C2"/>
    <property type="match status" value="1"/>
</dbReference>
<dbReference type="PRINTS" id="PR00081">
    <property type="entry name" value="GDHRDH"/>
</dbReference>
<dbReference type="EMBL" id="ML120372">
    <property type="protein sequence ID" value="RPB01623.1"/>
    <property type="molecule type" value="Genomic_DNA"/>
</dbReference>
<dbReference type="InterPro" id="IPR002347">
    <property type="entry name" value="SDR_fam"/>
</dbReference>
<dbReference type="InterPro" id="IPR036291">
    <property type="entry name" value="NAD(P)-bd_dom_sf"/>
</dbReference>
<dbReference type="PANTHER" id="PTHR43618:SF4">
    <property type="entry name" value="SHORT CHAIN DEHYDROGENASE_REDUCTASE FAMILY (AFU_ORTHOLOGUE AFUA_7G04540)"/>
    <property type="match status" value="1"/>
</dbReference>
<name>A0A3N4JTE4_9PEZI</name>
<dbReference type="STRING" id="1336337.A0A3N4JTE4"/>
<keyword evidence="3" id="KW-0560">Oxidoreductase</keyword>
<dbReference type="InterPro" id="IPR052178">
    <property type="entry name" value="Sec_Metab_Biosynth_SDR"/>
</dbReference>
<dbReference type="Proteomes" id="UP000276215">
    <property type="component" value="Unassembled WGS sequence"/>
</dbReference>
<dbReference type="PRINTS" id="PR00080">
    <property type="entry name" value="SDRFAMILY"/>
</dbReference>
<gene>
    <name evidence="4" type="ORF">L873DRAFT_1827167</name>
</gene>
<comment type="similarity">
    <text evidence="1">Belongs to the short-chain dehydrogenases/reductases (SDR) family.</text>
</comment>
<dbReference type="SUPFAM" id="SSF51735">
    <property type="entry name" value="NAD(P)-binding Rossmann-fold domains"/>
    <property type="match status" value="1"/>
</dbReference>
<evidence type="ECO:0000256" key="1">
    <source>
        <dbReference type="ARBA" id="ARBA00006484"/>
    </source>
</evidence>
<protein>
    <submittedName>
        <fullName evidence="4">NAD(P)-binding protein</fullName>
    </submittedName>
</protein>
<reference evidence="4 5" key="1">
    <citation type="journal article" date="2018" name="Nat. Ecol. Evol.">
        <title>Pezizomycetes genomes reveal the molecular basis of ectomycorrhizal truffle lifestyle.</title>
        <authorList>
            <person name="Murat C."/>
            <person name="Payen T."/>
            <person name="Noel B."/>
            <person name="Kuo A."/>
            <person name="Morin E."/>
            <person name="Chen J."/>
            <person name="Kohler A."/>
            <person name="Krizsan K."/>
            <person name="Balestrini R."/>
            <person name="Da Silva C."/>
            <person name="Montanini B."/>
            <person name="Hainaut M."/>
            <person name="Levati E."/>
            <person name="Barry K.W."/>
            <person name="Belfiori B."/>
            <person name="Cichocki N."/>
            <person name="Clum A."/>
            <person name="Dockter R.B."/>
            <person name="Fauchery L."/>
            <person name="Guy J."/>
            <person name="Iotti M."/>
            <person name="Le Tacon F."/>
            <person name="Lindquist E.A."/>
            <person name="Lipzen A."/>
            <person name="Malagnac F."/>
            <person name="Mello A."/>
            <person name="Molinier V."/>
            <person name="Miyauchi S."/>
            <person name="Poulain J."/>
            <person name="Riccioni C."/>
            <person name="Rubini A."/>
            <person name="Sitrit Y."/>
            <person name="Splivallo R."/>
            <person name="Traeger S."/>
            <person name="Wang M."/>
            <person name="Zifcakova L."/>
            <person name="Wipf D."/>
            <person name="Zambonelli A."/>
            <person name="Paolocci F."/>
            <person name="Nowrousian M."/>
            <person name="Ottonello S."/>
            <person name="Baldrian P."/>
            <person name="Spatafora J.W."/>
            <person name="Henrissat B."/>
            <person name="Nagy L.G."/>
            <person name="Aury J.M."/>
            <person name="Wincker P."/>
            <person name="Grigoriev I.V."/>
            <person name="Bonfante P."/>
            <person name="Martin F.M."/>
        </authorList>
    </citation>
    <scope>NUCLEOTIDE SEQUENCE [LARGE SCALE GENOMIC DNA]</scope>
    <source>
        <strain evidence="4 5">120613-1</strain>
    </source>
</reference>
<accession>A0A3N4JTE4</accession>
<dbReference type="GO" id="GO:0016491">
    <property type="term" value="F:oxidoreductase activity"/>
    <property type="evidence" value="ECO:0007669"/>
    <property type="project" value="UniProtKB-KW"/>
</dbReference>
<proteinExistence type="inferred from homology"/>
<dbReference type="OrthoDB" id="2898618at2759"/>
<dbReference type="PANTHER" id="PTHR43618">
    <property type="entry name" value="7-ALPHA-HYDROXYSTEROID DEHYDROGENASE"/>
    <property type="match status" value="1"/>
</dbReference>
<dbReference type="AlphaFoldDB" id="A0A3N4JTE4"/>
<evidence type="ECO:0000313" key="5">
    <source>
        <dbReference type="Proteomes" id="UP000276215"/>
    </source>
</evidence>
<keyword evidence="2" id="KW-0521">NADP</keyword>
<dbReference type="Gene3D" id="3.40.50.720">
    <property type="entry name" value="NAD(P)-binding Rossmann-like Domain"/>
    <property type="match status" value="1"/>
</dbReference>
<sequence length="294" mass="31176">MNEQLVATQLFCVNGLKAVVTRGGTGIGLMITQALVANGADVYITGRRKEALDTVVEKYSGKGGEKAGKIYAAPADITSKDDLQRLVKEIWDKGPDGIHLLVNNAGIAPEKETTKFSEDKEIDFTSAESFFTAAAFVPLLAIGGKKQKGYSSSIVNIASIAGILKNSSSGQFAYATSKAGFIHLTKMLGNYLSQTKIRVNCIAPGFFPSEMTAGSSNENQKSVLEGVGQRLPAHRSGDDADMVAAILYLAGPGGVYLNGQILVPDGGKQFTYTRKIIIHLRKLPGALLTSPSSM</sequence>